<evidence type="ECO:0000313" key="2">
    <source>
        <dbReference type="EMBL" id="CAE7210833.1"/>
    </source>
</evidence>
<dbReference type="GO" id="GO:0016274">
    <property type="term" value="F:protein-arginine N-methyltransferase activity"/>
    <property type="evidence" value="ECO:0007669"/>
    <property type="project" value="InterPro"/>
</dbReference>
<dbReference type="GO" id="GO:0005634">
    <property type="term" value="C:nucleus"/>
    <property type="evidence" value="ECO:0007669"/>
    <property type="project" value="TreeGrafter"/>
</dbReference>
<dbReference type="InterPro" id="IPR025799">
    <property type="entry name" value="Arg_MeTrfase"/>
</dbReference>
<sequence length="1223" mass="135774">GAATLTPPRPQDFADYETFKTAARKFDDELQSQTLLRFKHLLSVDPSRAKQFISTHTKKASQFHIALTNEDTGQLLSTSAALSAVSDDLVGRAENNFPQQSEAQQFLDLAVKTIRQTQLTSSHWRIRPISIATEMAAVQDGLWLSRTQHFLEKYSTSQQIGGKFDTMSVILAVILHVQLRQQQDLTTFLLFADLKQAYDTANQAAILTTCYLAGVVQTEWNLLFDFFLMDSAIVTLGNAVSSALTFRAGIPQGRKFAVHAFTAFMRLLQAVLVSACNPAATVLPEFAADAISGLWEHLTPLPLAPLPAETNALSATMAAQHLGFAWTHGASLSEMRRIAIHLLSRLPEPERVRCMELLGSQHLGPLLFIDDVVASFASALEVEYAVTSGLPQFARMVKACFNMGPSKTAVMPCFGAVVPALPDIICELFVLLSHAGFSPAVIAHAVVERIEPVILYGAEILPLIPESYRQLNALQSDWARAILADQGGKTVHGIRGSLAVAQMGWRDRLGTKALVKAVMFLAKVELLPRDCPVVRMLHLAQGLHDGTWWQATKDALESHDMWCPSLVEAGVAPLSLLEQARQNSTLRREILRRYKKMIVLPQAMRRDEAEFQESASKMLPGFHLTLRQLFPDRACVSWESVTPDADAADWDCMRVWAFIRLSGLWPLQLLDYGANSETLEVCPLCGEVEIDVAHCLYVCEGTRDLFHLTGASALASRQIEAPMFFSILFQANGSVNENLVCARYVSQAVGNSASTSLVCQLTFHVRGHLGTDVSWDGWDITVGSTRTRQQRHVGNRARLQWWPSCGIAVQGSQHDRVAPPRLEAAARACNGGHGGSRLDPPFWQSLWWQVEEALAWFTALCVWALRRAGRSVAGKRYRTVRTDVQTFNTRYSLLSYAMMASDEKKSASFRRALRRSAKRLQGAGERMVVLEIGCGAYAPFARLCMEEGADQVLAIEGNTWAAARAQRLLGESVKVFAGLSQELAEEQLGAQANVVVMETIGDWAANEYMVSSFLDARGRLCEPEAQWIPGQVRTRFVPVTIPPWGQEGAVPPGMWLLGSDQRYERLALSGAETLEAYDFNEWKDEMLKQQRECVFEIQSSADLQGFLLWVEVFPDGEEDCPLSALRDVDISWSPLLLALPETQRLERGDQLHCLVEVVPAAPDGPELRIELPWAEGRTLKFEWTLAKGARWILPEGREISFEEQPEDVLSPEQEFLWELLGPP</sequence>
<keyword evidence="1" id="KW-0949">S-adenosyl-L-methionine</keyword>
<dbReference type="PANTHER" id="PTHR11006">
    <property type="entry name" value="PROTEIN ARGININE N-METHYLTRANSFERASE"/>
    <property type="match status" value="1"/>
</dbReference>
<comment type="caution">
    <text evidence="2">The sequence shown here is derived from an EMBL/GenBank/DDBJ whole genome shotgun (WGS) entry which is preliminary data.</text>
</comment>
<proteinExistence type="predicted"/>
<dbReference type="Gene3D" id="3.40.50.150">
    <property type="entry name" value="Vaccinia Virus protein VP39"/>
    <property type="match status" value="1"/>
</dbReference>
<evidence type="ECO:0000256" key="1">
    <source>
        <dbReference type="ARBA" id="ARBA00022691"/>
    </source>
</evidence>
<dbReference type="GO" id="GO:0042054">
    <property type="term" value="F:histone methyltransferase activity"/>
    <property type="evidence" value="ECO:0007669"/>
    <property type="project" value="TreeGrafter"/>
</dbReference>
<dbReference type="AlphaFoldDB" id="A0A812JL48"/>
<feature type="non-terminal residue" evidence="2">
    <location>
        <position position="1"/>
    </location>
</feature>
<keyword evidence="3" id="KW-1185">Reference proteome</keyword>
<dbReference type="EMBL" id="CAJNDS010000482">
    <property type="protein sequence ID" value="CAE7210833.1"/>
    <property type="molecule type" value="Genomic_DNA"/>
</dbReference>
<evidence type="ECO:0000313" key="3">
    <source>
        <dbReference type="Proteomes" id="UP000604046"/>
    </source>
</evidence>
<reference evidence="2" key="1">
    <citation type="submission" date="2021-02" db="EMBL/GenBank/DDBJ databases">
        <authorList>
            <person name="Dougan E. K."/>
            <person name="Rhodes N."/>
            <person name="Thang M."/>
            <person name="Chan C."/>
        </authorList>
    </citation>
    <scope>NUCLEOTIDE SEQUENCE</scope>
</reference>
<name>A0A812JL48_9DINO</name>
<dbReference type="SUPFAM" id="SSF53335">
    <property type="entry name" value="S-adenosyl-L-methionine-dependent methyltransferases"/>
    <property type="match status" value="1"/>
</dbReference>
<organism evidence="2 3">
    <name type="scientific">Symbiodinium natans</name>
    <dbReference type="NCBI Taxonomy" id="878477"/>
    <lineage>
        <taxon>Eukaryota</taxon>
        <taxon>Sar</taxon>
        <taxon>Alveolata</taxon>
        <taxon>Dinophyceae</taxon>
        <taxon>Suessiales</taxon>
        <taxon>Symbiodiniaceae</taxon>
        <taxon>Symbiodinium</taxon>
    </lineage>
</organism>
<dbReference type="InterPro" id="IPR029063">
    <property type="entry name" value="SAM-dependent_MTases_sf"/>
</dbReference>
<protein>
    <submittedName>
        <fullName evidence="2">ASB2 protein</fullName>
    </submittedName>
</protein>
<dbReference type="OrthoDB" id="539213at2759"/>
<accession>A0A812JL48</accession>
<dbReference type="Proteomes" id="UP000604046">
    <property type="component" value="Unassembled WGS sequence"/>
</dbReference>
<gene>
    <name evidence="2" type="primary">ASB2</name>
    <name evidence="2" type="ORF">SNAT2548_LOCUS7048</name>
</gene>
<dbReference type="PANTHER" id="PTHR11006:SF53">
    <property type="entry name" value="PROTEIN ARGININE N-METHYLTRANSFERASE 3"/>
    <property type="match status" value="1"/>
</dbReference>